<dbReference type="EMBL" id="CAJNRE010002645">
    <property type="protein sequence ID" value="CAF1986901.1"/>
    <property type="molecule type" value="Genomic_DNA"/>
</dbReference>
<sequence>ALEQQRLFVNEHFQRSNKNIDYCIKSSATDLTELITNFSDTYIYICRRPI</sequence>
<dbReference type="EMBL" id="CAJOBI010342733">
    <property type="protein sequence ID" value="CAF5215242.1"/>
    <property type="molecule type" value="Genomic_DNA"/>
</dbReference>
<protein>
    <submittedName>
        <fullName evidence="1">Uncharacterized protein</fullName>
    </submittedName>
</protein>
<reference evidence="1" key="1">
    <citation type="submission" date="2021-02" db="EMBL/GenBank/DDBJ databases">
        <authorList>
            <person name="Nowell W R."/>
        </authorList>
    </citation>
    <scope>NUCLEOTIDE SEQUENCE</scope>
</reference>
<feature type="non-terminal residue" evidence="1">
    <location>
        <position position="1"/>
    </location>
</feature>
<accession>A0A816M2W5</accession>
<comment type="caution">
    <text evidence="1">The sequence shown here is derived from an EMBL/GenBank/DDBJ whole genome shotgun (WGS) entry which is preliminary data.</text>
</comment>
<dbReference type="AlphaFoldDB" id="A0A816M2W5"/>
<evidence type="ECO:0000313" key="3">
    <source>
        <dbReference type="Proteomes" id="UP000663824"/>
    </source>
</evidence>
<dbReference type="Proteomes" id="UP000676336">
    <property type="component" value="Unassembled WGS sequence"/>
</dbReference>
<evidence type="ECO:0000313" key="2">
    <source>
        <dbReference type="EMBL" id="CAF5215242.1"/>
    </source>
</evidence>
<dbReference type="Proteomes" id="UP000663824">
    <property type="component" value="Unassembled WGS sequence"/>
</dbReference>
<organism evidence="1 3">
    <name type="scientific">Rotaria magnacalcarata</name>
    <dbReference type="NCBI Taxonomy" id="392030"/>
    <lineage>
        <taxon>Eukaryota</taxon>
        <taxon>Metazoa</taxon>
        <taxon>Spiralia</taxon>
        <taxon>Gnathifera</taxon>
        <taxon>Rotifera</taxon>
        <taxon>Eurotatoria</taxon>
        <taxon>Bdelloidea</taxon>
        <taxon>Philodinida</taxon>
        <taxon>Philodinidae</taxon>
        <taxon>Rotaria</taxon>
    </lineage>
</organism>
<gene>
    <name evidence="1" type="ORF">MBJ925_LOCUS7576</name>
    <name evidence="2" type="ORF">SMN809_LOCUS79516</name>
</gene>
<evidence type="ECO:0000313" key="1">
    <source>
        <dbReference type="EMBL" id="CAF1986901.1"/>
    </source>
</evidence>
<proteinExistence type="predicted"/>
<name>A0A816M2W5_9BILA</name>